<gene>
    <name evidence="2" type="ORF">A1Q1_06200</name>
</gene>
<dbReference type="KEGG" id="tasa:A1Q1_06200"/>
<dbReference type="Pfam" id="PF13358">
    <property type="entry name" value="DDE_3"/>
    <property type="match status" value="1"/>
</dbReference>
<evidence type="ECO:0000313" key="3">
    <source>
        <dbReference type="Proteomes" id="UP000002748"/>
    </source>
</evidence>
<dbReference type="HOGENOM" id="CLU_033666_12_2_1"/>
<evidence type="ECO:0000313" key="2">
    <source>
        <dbReference type="EMBL" id="EJT45303.1"/>
    </source>
</evidence>
<comment type="caution">
    <text evidence="2">The sequence shown here is derived from an EMBL/GenBank/DDBJ whole genome shotgun (WGS) entry which is preliminary data.</text>
</comment>
<organism evidence="2 3">
    <name type="scientific">Trichosporon asahii var. asahii (strain ATCC 90039 / CBS 2479 / JCM 2466 / KCTC 7840 / NBRC 103889/ NCYC 2677 / UAMH 7654)</name>
    <name type="common">Yeast</name>
    <dbReference type="NCBI Taxonomy" id="1186058"/>
    <lineage>
        <taxon>Eukaryota</taxon>
        <taxon>Fungi</taxon>
        <taxon>Dikarya</taxon>
        <taxon>Basidiomycota</taxon>
        <taxon>Agaricomycotina</taxon>
        <taxon>Tremellomycetes</taxon>
        <taxon>Trichosporonales</taxon>
        <taxon>Trichosporonaceae</taxon>
        <taxon>Trichosporon</taxon>
    </lineage>
</organism>
<sequence>MATDGLGVVYTMEDGASVHGTKDCDAVRRHFGIHRLDHPACSPDLNPIEHLWAHLKSCLARLPMATSEEDLWRKIQQVYDEETPQELIDALCDSMEERLETVIELEGEYTGY</sequence>
<reference evidence="2 3" key="1">
    <citation type="journal article" date="2012" name="Eukaryot. Cell">
        <title>Draft genome sequence of CBS 2479, the standard type strain of Trichosporon asahii.</title>
        <authorList>
            <person name="Yang R.Y."/>
            <person name="Li H.T."/>
            <person name="Zhu H."/>
            <person name="Zhou G.P."/>
            <person name="Wang M."/>
            <person name="Wang L."/>
        </authorList>
    </citation>
    <scope>NUCLEOTIDE SEQUENCE [LARGE SCALE GENOMIC DNA]</scope>
    <source>
        <strain evidence="3">ATCC 90039 / CBS 2479 / JCM 2466 / KCTC 7840 / NCYC 2677 / UAMH 7654</strain>
    </source>
</reference>
<dbReference type="Gene3D" id="3.30.420.10">
    <property type="entry name" value="Ribonuclease H-like superfamily/Ribonuclease H"/>
    <property type="match status" value="1"/>
</dbReference>
<dbReference type="GeneID" id="25989712"/>
<protein>
    <submittedName>
        <fullName evidence="2">Transposase</fullName>
    </submittedName>
</protein>
<dbReference type="InterPro" id="IPR036397">
    <property type="entry name" value="RNaseH_sf"/>
</dbReference>
<evidence type="ECO:0000259" key="1">
    <source>
        <dbReference type="Pfam" id="PF13358"/>
    </source>
</evidence>
<dbReference type="OrthoDB" id="3242359at2759"/>
<dbReference type="EMBL" id="ALBS01000328">
    <property type="protein sequence ID" value="EJT45303.1"/>
    <property type="molecule type" value="Genomic_DNA"/>
</dbReference>
<dbReference type="AlphaFoldDB" id="J5Q3M4"/>
<accession>J5Q3M4</accession>
<proteinExistence type="predicted"/>
<dbReference type="GO" id="GO:0003676">
    <property type="term" value="F:nucleic acid binding"/>
    <property type="evidence" value="ECO:0007669"/>
    <property type="project" value="InterPro"/>
</dbReference>
<dbReference type="RefSeq" id="XP_014176884.1">
    <property type="nucleotide sequence ID" value="XM_014321409.1"/>
</dbReference>
<dbReference type="Proteomes" id="UP000002748">
    <property type="component" value="Unassembled WGS sequence"/>
</dbReference>
<dbReference type="InterPro" id="IPR038717">
    <property type="entry name" value="Tc1-like_DDE_dom"/>
</dbReference>
<dbReference type="VEuPathDB" id="FungiDB:A1Q1_06200"/>
<name>J5Q3M4_TRIAS</name>
<feature type="domain" description="Tc1-like transposase DDE" evidence="1">
    <location>
        <begin position="13"/>
        <end position="68"/>
    </location>
</feature>